<evidence type="ECO:0000313" key="8">
    <source>
        <dbReference type="EMBL" id="GAA5518261.1"/>
    </source>
</evidence>
<comment type="subcellular location">
    <subcellularLocation>
        <location evidence="1">Membrane</location>
        <topology evidence="1">Multi-pass membrane protein</topology>
    </subcellularLocation>
</comment>
<evidence type="ECO:0000256" key="6">
    <source>
        <dbReference type="SAM" id="Phobius"/>
    </source>
</evidence>
<dbReference type="EMBL" id="BAABRR010000003">
    <property type="protein sequence ID" value="GAA5518261.1"/>
    <property type="molecule type" value="Genomic_DNA"/>
</dbReference>
<evidence type="ECO:0000313" key="9">
    <source>
        <dbReference type="Proteomes" id="UP001426770"/>
    </source>
</evidence>
<keyword evidence="4 6" id="KW-1133">Transmembrane helix</keyword>
<feature type="domain" description="ResB-like" evidence="7">
    <location>
        <begin position="33"/>
        <end position="513"/>
    </location>
</feature>
<proteinExistence type="predicted"/>
<feature type="transmembrane region" description="Helical" evidence="6">
    <location>
        <begin position="85"/>
        <end position="106"/>
    </location>
</feature>
<organism evidence="8 9">
    <name type="scientific">Demequina sediminis</name>
    <dbReference type="NCBI Taxonomy" id="1930058"/>
    <lineage>
        <taxon>Bacteria</taxon>
        <taxon>Bacillati</taxon>
        <taxon>Actinomycetota</taxon>
        <taxon>Actinomycetes</taxon>
        <taxon>Micrococcales</taxon>
        <taxon>Demequinaceae</taxon>
        <taxon>Demequina</taxon>
    </lineage>
</organism>
<sequence length="541" mass="57892">MARLKLDNYVVPEAPRLGVRGWLRWMWRQVTSMRVAIILLVLLALASIPGSVLPQWPQDAAATRGFIAANPFWGPLLDTLGFLDVFGSAWFTAIYLLLFASLIGCITPRTLHHWRELRRPVAATPRRLDRYASRGPVTVSVSADDAAARVGAHLRPRAGWLGALTGYRVRIDRRERADGTPEVALAAETGHVREVGNLVFHAALVGVLLAMGAGSLLTYRGQAIIVEGRSFTNAVVAYDTFDAGRLFNPASLDPFTLRLDTFDAVFDDAGRALDFTAHVTYTAPGADPVAAEVAVNYPLEVNGAKVYLQGNGFAPVMTVRDPAGEVAFSGPVPFLPQDAVYTSSGVIKAPDVTVGEQLGFKATLYPSAVEGPFAIGSVHPDPANPVITMLAFEGDLGLDEGVPQNVYRLDESQLSPVRGDDGQPLTLRLALGDTVELPSGATVSFEELPRFVALDLRADPSLPWLLVAAVLTLAGLATSLFASRRRLWMVAREVDGTTVVTGAALAPAHDTAVMEALERALAVASGGEPDAARDPGEREHQ</sequence>
<keyword evidence="9" id="KW-1185">Reference proteome</keyword>
<feature type="transmembrane region" description="Helical" evidence="6">
    <location>
        <begin position="462"/>
        <end position="482"/>
    </location>
</feature>
<reference evidence="8 9" key="1">
    <citation type="submission" date="2024-02" db="EMBL/GenBank/DDBJ databases">
        <title>Lysinimicrobium sediminis NBRC 112286.</title>
        <authorList>
            <person name="Ichikawa N."/>
            <person name="Katano-Makiyama Y."/>
            <person name="Hidaka K."/>
        </authorList>
    </citation>
    <scope>NUCLEOTIDE SEQUENCE [LARGE SCALE GENOMIC DNA]</scope>
    <source>
        <strain evidence="8 9">NBRC 112286</strain>
    </source>
</reference>
<gene>
    <name evidence="8" type="primary">ccs1_1</name>
    <name evidence="8" type="ORF">Lsed01_00683</name>
</gene>
<evidence type="ECO:0000256" key="5">
    <source>
        <dbReference type="ARBA" id="ARBA00023136"/>
    </source>
</evidence>
<evidence type="ECO:0000259" key="7">
    <source>
        <dbReference type="Pfam" id="PF05140"/>
    </source>
</evidence>
<dbReference type="PANTHER" id="PTHR31566:SF0">
    <property type="entry name" value="CYTOCHROME C BIOGENESIS PROTEIN CCS1, CHLOROPLASTIC"/>
    <property type="match status" value="1"/>
</dbReference>
<name>A0ABP9WGL8_9MICO</name>
<evidence type="ECO:0000256" key="1">
    <source>
        <dbReference type="ARBA" id="ARBA00004141"/>
    </source>
</evidence>
<dbReference type="InterPro" id="IPR007816">
    <property type="entry name" value="ResB-like_domain"/>
</dbReference>
<keyword evidence="3" id="KW-0201">Cytochrome c-type biogenesis</keyword>
<keyword evidence="5 6" id="KW-0472">Membrane</keyword>
<keyword evidence="2 6" id="KW-0812">Transmembrane</keyword>
<dbReference type="Pfam" id="PF05140">
    <property type="entry name" value="ResB"/>
    <property type="match status" value="1"/>
</dbReference>
<accession>A0ABP9WGL8</accession>
<dbReference type="Proteomes" id="UP001426770">
    <property type="component" value="Unassembled WGS sequence"/>
</dbReference>
<evidence type="ECO:0000256" key="2">
    <source>
        <dbReference type="ARBA" id="ARBA00022692"/>
    </source>
</evidence>
<comment type="caution">
    <text evidence="8">The sequence shown here is derived from an EMBL/GenBank/DDBJ whole genome shotgun (WGS) entry which is preliminary data.</text>
</comment>
<protein>
    <submittedName>
        <fullName evidence="8">Cytochrome c biogenesis protein Ccs1</fullName>
    </submittedName>
</protein>
<evidence type="ECO:0000256" key="4">
    <source>
        <dbReference type="ARBA" id="ARBA00022989"/>
    </source>
</evidence>
<dbReference type="InterPro" id="IPR023494">
    <property type="entry name" value="Cyt_c_bgen_Ccs1/CcsB/ResB"/>
</dbReference>
<dbReference type="PANTHER" id="PTHR31566">
    <property type="entry name" value="CYTOCHROME C BIOGENESIS PROTEIN CCS1, CHLOROPLASTIC"/>
    <property type="match status" value="1"/>
</dbReference>
<evidence type="ECO:0000256" key="3">
    <source>
        <dbReference type="ARBA" id="ARBA00022748"/>
    </source>
</evidence>
<feature type="transmembrane region" description="Helical" evidence="6">
    <location>
        <begin position="198"/>
        <end position="219"/>
    </location>
</feature>
<dbReference type="RefSeq" id="WP_286214809.1">
    <property type="nucleotide sequence ID" value="NZ_AP027736.1"/>
</dbReference>